<dbReference type="KEGG" id="amr:AM1_2608"/>
<name>B0C6Q9_ACAM1</name>
<dbReference type="InterPro" id="IPR036249">
    <property type="entry name" value="Thioredoxin-like_sf"/>
</dbReference>
<dbReference type="InterPro" id="IPR026928">
    <property type="entry name" value="FAX/IsoI-like"/>
</dbReference>
<dbReference type="InterPro" id="IPR036282">
    <property type="entry name" value="Glutathione-S-Trfase_C_sf"/>
</dbReference>
<dbReference type="RefSeq" id="WP_012163069.1">
    <property type="nucleotide sequence ID" value="NC_009925.1"/>
</dbReference>
<organism evidence="2 3">
    <name type="scientific">Acaryochloris marina (strain MBIC 11017)</name>
    <dbReference type="NCBI Taxonomy" id="329726"/>
    <lineage>
        <taxon>Bacteria</taxon>
        <taxon>Bacillati</taxon>
        <taxon>Cyanobacteriota</taxon>
        <taxon>Cyanophyceae</taxon>
        <taxon>Acaryochloridales</taxon>
        <taxon>Acaryochloridaceae</taxon>
        <taxon>Acaryochloris</taxon>
    </lineage>
</organism>
<keyword evidence="3" id="KW-1185">Reference proteome</keyword>
<reference evidence="2 3" key="1">
    <citation type="journal article" date="2008" name="Proc. Natl. Acad. Sci. U.S.A.">
        <title>Niche adaptation and genome expansion in the chlorophyll d-producing cyanobacterium Acaryochloris marina.</title>
        <authorList>
            <person name="Swingley W.D."/>
            <person name="Chen M."/>
            <person name="Cheung P.C."/>
            <person name="Conrad A.L."/>
            <person name="Dejesa L.C."/>
            <person name="Hao J."/>
            <person name="Honchak B.M."/>
            <person name="Karbach L.E."/>
            <person name="Kurdoglu A."/>
            <person name="Lahiri S."/>
            <person name="Mastrian S.D."/>
            <person name="Miyashita H."/>
            <person name="Page L."/>
            <person name="Ramakrishna P."/>
            <person name="Satoh S."/>
            <person name="Sattley W.M."/>
            <person name="Shimada Y."/>
            <person name="Taylor H.L."/>
            <person name="Tomo T."/>
            <person name="Tsuchiya T."/>
            <person name="Wang Z.T."/>
            <person name="Raymond J."/>
            <person name="Mimuro M."/>
            <person name="Blankenship R.E."/>
            <person name="Touchman J.W."/>
        </authorList>
    </citation>
    <scope>NUCLEOTIDE SEQUENCE [LARGE SCALE GENOMIC DNA]</scope>
    <source>
        <strain evidence="3">MBIC 11017</strain>
    </source>
</reference>
<dbReference type="STRING" id="329726.AM1_2608"/>
<dbReference type="CDD" id="cd03080">
    <property type="entry name" value="GST_N_Metaxin_like"/>
    <property type="match status" value="1"/>
</dbReference>
<evidence type="ECO:0000313" key="2">
    <source>
        <dbReference type="EMBL" id="ABW27615.1"/>
    </source>
</evidence>
<dbReference type="GO" id="GO:0016740">
    <property type="term" value="F:transferase activity"/>
    <property type="evidence" value="ECO:0007669"/>
    <property type="project" value="UniProtKB-KW"/>
</dbReference>
<protein>
    <submittedName>
        <fullName evidence="2">Glutathione S-transferase, putative</fullName>
    </submittedName>
</protein>
<dbReference type="GO" id="GO:0005737">
    <property type="term" value="C:cytoplasm"/>
    <property type="evidence" value="ECO:0007669"/>
    <property type="project" value="TreeGrafter"/>
</dbReference>
<dbReference type="OrthoDB" id="9810080at2"/>
<dbReference type="InterPro" id="IPR012336">
    <property type="entry name" value="Thioredoxin-like_fold"/>
</dbReference>
<dbReference type="SFLD" id="SFLDS00019">
    <property type="entry name" value="Glutathione_Transferase_(cytos"/>
    <property type="match status" value="1"/>
</dbReference>
<dbReference type="SFLD" id="SFLDG01200">
    <property type="entry name" value="SUF1.1"/>
    <property type="match status" value="1"/>
</dbReference>
<dbReference type="Proteomes" id="UP000000268">
    <property type="component" value="Chromosome"/>
</dbReference>
<keyword evidence="2" id="KW-0808">Transferase</keyword>
<evidence type="ECO:0000259" key="1">
    <source>
        <dbReference type="PROSITE" id="PS50404"/>
    </source>
</evidence>
<dbReference type="InterPro" id="IPR050931">
    <property type="entry name" value="Mito_Protein_Transport_Metaxin"/>
</dbReference>
<dbReference type="PROSITE" id="PS50404">
    <property type="entry name" value="GST_NTER"/>
    <property type="match status" value="1"/>
</dbReference>
<dbReference type="Pfam" id="PF17171">
    <property type="entry name" value="GST_C_6"/>
    <property type="match status" value="1"/>
</dbReference>
<gene>
    <name evidence="2" type="ordered locus">AM1_2608</name>
</gene>
<dbReference type="SUPFAM" id="SSF47616">
    <property type="entry name" value="GST C-terminal domain-like"/>
    <property type="match status" value="1"/>
</dbReference>
<accession>B0C6Q9</accession>
<dbReference type="Gene3D" id="1.20.1050.10">
    <property type="match status" value="1"/>
</dbReference>
<feature type="domain" description="GST N-terminal" evidence="1">
    <location>
        <begin position="1"/>
        <end position="78"/>
    </location>
</feature>
<evidence type="ECO:0000313" key="3">
    <source>
        <dbReference type="Proteomes" id="UP000000268"/>
    </source>
</evidence>
<dbReference type="Gene3D" id="3.40.30.10">
    <property type="entry name" value="Glutaredoxin"/>
    <property type="match status" value="1"/>
</dbReference>
<dbReference type="HOGENOM" id="CLU_044137_1_2_3"/>
<dbReference type="EMBL" id="CP000828">
    <property type="protein sequence ID" value="ABW27615.1"/>
    <property type="molecule type" value="Genomic_DNA"/>
</dbReference>
<dbReference type="eggNOG" id="COG0625">
    <property type="taxonomic scope" value="Bacteria"/>
</dbReference>
<sequence>MLTLYQFEPAWGLPNASPFCMKLETYFRMTGLEYQVDTSADVRKAPKGKLPYIEDKGQIIADSNLIIEYLKTTYGDPLDSHLSPADAAIALAMRRLIEENLYWALVYTRWIDEENWQKTKAVYFSDLPFPLRLLVPKIARNTVTQNLQGHGMGRHTEAEIYQIAALDIQALSNFLQDKPYFMGEQPTALDASAYSCLANILNETLISPLRDKATQLENLVTYCDRMHQTYYA</sequence>
<dbReference type="SFLD" id="SFLDG01180">
    <property type="entry name" value="SUF1"/>
    <property type="match status" value="1"/>
</dbReference>
<proteinExistence type="predicted"/>
<dbReference type="Pfam" id="PF17172">
    <property type="entry name" value="GST_N_4"/>
    <property type="match status" value="1"/>
</dbReference>
<dbReference type="PANTHER" id="PTHR12289">
    <property type="entry name" value="METAXIN RELATED"/>
    <property type="match status" value="1"/>
</dbReference>
<dbReference type="InterPro" id="IPR040079">
    <property type="entry name" value="Glutathione_S-Trfase"/>
</dbReference>
<dbReference type="InterPro" id="IPR004045">
    <property type="entry name" value="Glutathione_S-Trfase_N"/>
</dbReference>
<dbReference type="SUPFAM" id="SSF52833">
    <property type="entry name" value="Thioredoxin-like"/>
    <property type="match status" value="1"/>
</dbReference>
<dbReference type="InterPro" id="IPR033468">
    <property type="entry name" value="Metaxin_GST"/>
</dbReference>
<dbReference type="PANTHER" id="PTHR12289:SF41">
    <property type="entry name" value="FAILED AXON CONNECTIONS-RELATED"/>
    <property type="match status" value="1"/>
</dbReference>
<dbReference type="AlphaFoldDB" id="B0C6Q9"/>